<evidence type="ECO:0000313" key="2">
    <source>
        <dbReference type="EnsemblPlants" id="cds.evm.model.06.1742"/>
    </source>
</evidence>
<accession>A0A803PVU7</accession>
<dbReference type="EnsemblPlants" id="evm.model.06.1742">
    <property type="protein sequence ID" value="cds.evm.model.06.1742"/>
    <property type="gene ID" value="evm.TU.06.1742"/>
</dbReference>
<reference evidence="2" key="2">
    <citation type="submission" date="2021-03" db="UniProtKB">
        <authorList>
            <consortium name="EnsemblPlants"/>
        </authorList>
    </citation>
    <scope>IDENTIFICATION</scope>
</reference>
<feature type="region of interest" description="Disordered" evidence="1">
    <location>
        <begin position="80"/>
        <end position="99"/>
    </location>
</feature>
<evidence type="ECO:0000256" key="1">
    <source>
        <dbReference type="SAM" id="MobiDB-lite"/>
    </source>
</evidence>
<name>A0A803PVU7_CANSA</name>
<organism evidence="2 3">
    <name type="scientific">Cannabis sativa</name>
    <name type="common">Hemp</name>
    <name type="synonym">Marijuana</name>
    <dbReference type="NCBI Taxonomy" id="3483"/>
    <lineage>
        <taxon>Eukaryota</taxon>
        <taxon>Viridiplantae</taxon>
        <taxon>Streptophyta</taxon>
        <taxon>Embryophyta</taxon>
        <taxon>Tracheophyta</taxon>
        <taxon>Spermatophyta</taxon>
        <taxon>Magnoliopsida</taxon>
        <taxon>eudicotyledons</taxon>
        <taxon>Gunneridae</taxon>
        <taxon>Pentapetalae</taxon>
        <taxon>rosids</taxon>
        <taxon>fabids</taxon>
        <taxon>Rosales</taxon>
        <taxon>Cannabaceae</taxon>
        <taxon>Cannabis</taxon>
    </lineage>
</organism>
<dbReference type="Proteomes" id="UP000596661">
    <property type="component" value="Chromosome 6"/>
</dbReference>
<dbReference type="EMBL" id="UZAU01000618">
    <property type="status" value="NOT_ANNOTATED_CDS"/>
    <property type="molecule type" value="Genomic_DNA"/>
</dbReference>
<dbReference type="AlphaFoldDB" id="A0A803PVU7"/>
<proteinExistence type="predicted"/>
<dbReference type="Gramene" id="evm.model.06.1742">
    <property type="protein sequence ID" value="cds.evm.model.06.1742"/>
    <property type="gene ID" value="evm.TU.06.1742"/>
</dbReference>
<keyword evidence="3" id="KW-1185">Reference proteome</keyword>
<evidence type="ECO:0000313" key="3">
    <source>
        <dbReference type="Proteomes" id="UP000596661"/>
    </source>
</evidence>
<protein>
    <submittedName>
        <fullName evidence="2">Uncharacterized protein</fullName>
    </submittedName>
</protein>
<reference evidence="2" key="1">
    <citation type="submission" date="2018-11" db="EMBL/GenBank/DDBJ databases">
        <authorList>
            <person name="Grassa J C."/>
        </authorList>
    </citation>
    <scope>NUCLEOTIDE SEQUENCE [LARGE SCALE GENOMIC DNA]</scope>
</reference>
<sequence>MPLLLFIVTHGIVPQHKNTSPNMNSSESTTMSLQLTSIPYNSDPEANTSFDSSSLANRPMHTLFTRTMYGAPLKLRFANQPYPTAPTEHASTKDKSLKKLHTPTPWRTILLMAIEQDTLNEARKTTAPNAPPSALLHQISS</sequence>